<dbReference type="GO" id="GO:0016757">
    <property type="term" value="F:glycosyltransferase activity"/>
    <property type="evidence" value="ECO:0007669"/>
    <property type="project" value="InterPro"/>
</dbReference>
<keyword evidence="1" id="KW-0472">Membrane</keyword>
<evidence type="ECO:0000313" key="2">
    <source>
        <dbReference type="EMBL" id="PCH35546.1"/>
    </source>
</evidence>
<dbReference type="InterPro" id="IPR002495">
    <property type="entry name" value="Glyco_trans_8"/>
</dbReference>
<dbReference type="InterPro" id="IPR050587">
    <property type="entry name" value="GNT1/Glycosyltrans_8"/>
</dbReference>
<feature type="transmembrane region" description="Helical" evidence="1">
    <location>
        <begin position="32"/>
        <end position="52"/>
    </location>
</feature>
<dbReference type="OrthoDB" id="2014201at2759"/>
<keyword evidence="3" id="KW-1185">Reference proteome</keyword>
<keyword evidence="2" id="KW-0808">Transferase</keyword>
<keyword evidence="1" id="KW-0812">Transmembrane</keyword>
<dbReference type="Pfam" id="PF01501">
    <property type="entry name" value="Glyco_transf_8"/>
    <property type="match status" value="1"/>
</dbReference>
<evidence type="ECO:0000256" key="1">
    <source>
        <dbReference type="SAM" id="Phobius"/>
    </source>
</evidence>
<dbReference type="STRING" id="742152.A0A2H3J038"/>
<dbReference type="AlphaFoldDB" id="A0A2H3J038"/>
<proteinExistence type="predicted"/>
<dbReference type="InterPro" id="IPR029044">
    <property type="entry name" value="Nucleotide-diphossugar_trans"/>
</dbReference>
<evidence type="ECO:0000313" key="3">
    <source>
        <dbReference type="Proteomes" id="UP000218811"/>
    </source>
</evidence>
<gene>
    <name evidence="2" type="ORF">WOLCODRAFT_133886</name>
</gene>
<dbReference type="OMA" id="VEEMEMW"/>
<name>A0A2H3J038_WOLCO</name>
<organism evidence="2 3">
    <name type="scientific">Wolfiporia cocos (strain MD-104)</name>
    <name type="common">Brown rot fungus</name>
    <dbReference type="NCBI Taxonomy" id="742152"/>
    <lineage>
        <taxon>Eukaryota</taxon>
        <taxon>Fungi</taxon>
        <taxon>Dikarya</taxon>
        <taxon>Basidiomycota</taxon>
        <taxon>Agaricomycotina</taxon>
        <taxon>Agaricomycetes</taxon>
        <taxon>Polyporales</taxon>
        <taxon>Phaeolaceae</taxon>
        <taxon>Wolfiporia</taxon>
    </lineage>
</organism>
<protein>
    <submittedName>
        <fullName evidence="2">Glycosyltransferase family 8 protein</fullName>
    </submittedName>
</protein>
<accession>A0A2H3J038</accession>
<sequence>MAFFRAGEYKGYMPLWSDEPGAVWRFETRRKAVIAALLAAVLLASSICNIVFIHKLKRGWPTALDNYQHLNIQPIIDEEYVHSLGPLNPNENAIVTTLYTDAYATAIATLGESLNMVNTTASRILFYFPEKVSPHALCIATSSGFTPHPVTRIPPPPGSHVNWHFVDQYTKLTIWTLGDLGVRGAVYLDADTLVLRNFDELFRLPHNFAAVPDVFPDNPGFSLNINAGVLFVRPSREVFDDMVTKIGKARYDTTDAEQGFLNHYYGAEVVRLPYAYNANLAIKLRKPELWEDLWGDARIVHYTIVKPFLAEWDNRGKKVVDIDDITSNAHMRMKERDGVFEYELREWLRIWRETRRKHGEAIAQCRNTGAAPDMH</sequence>
<dbReference type="SUPFAM" id="SSF53448">
    <property type="entry name" value="Nucleotide-diphospho-sugar transferases"/>
    <property type="match status" value="1"/>
</dbReference>
<dbReference type="Gene3D" id="3.90.550.10">
    <property type="entry name" value="Spore Coat Polysaccharide Biosynthesis Protein SpsA, Chain A"/>
    <property type="match status" value="1"/>
</dbReference>
<dbReference type="Proteomes" id="UP000218811">
    <property type="component" value="Unassembled WGS sequence"/>
</dbReference>
<dbReference type="PANTHER" id="PTHR11183">
    <property type="entry name" value="GLYCOGENIN SUBFAMILY MEMBER"/>
    <property type="match status" value="1"/>
</dbReference>
<reference evidence="2 3" key="1">
    <citation type="journal article" date="2012" name="Science">
        <title>The Paleozoic origin of enzymatic lignin decomposition reconstructed from 31 fungal genomes.</title>
        <authorList>
            <person name="Floudas D."/>
            <person name="Binder M."/>
            <person name="Riley R."/>
            <person name="Barry K."/>
            <person name="Blanchette R.A."/>
            <person name="Henrissat B."/>
            <person name="Martinez A.T."/>
            <person name="Otillar R."/>
            <person name="Spatafora J.W."/>
            <person name="Yadav J.S."/>
            <person name="Aerts A."/>
            <person name="Benoit I."/>
            <person name="Boyd A."/>
            <person name="Carlson A."/>
            <person name="Copeland A."/>
            <person name="Coutinho P.M."/>
            <person name="de Vries R.P."/>
            <person name="Ferreira P."/>
            <person name="Findley K."/>
            <person name="Foster B."/>
            <person name="Gaskell J."/>
            <person name="Glotzer D."/>
            <person name="Gorecki P."/>
            <person name="Heitman J."/>
            <person name="Hesse C."/>
            <person name="Hori C."/>
            <person name="Igarashi K."/>
            <person name="Jurgens J.A."/>
            <person name="Kallen N."/>
            <person name="Kersten P."/>
            <person name="Kohler A."/>
            <person name="Kuees U."/>
            <person name="Kumar T.K.A."/>
            <person name="Kuo A."/>
            <person name="LaButti K."/>
            <person name="Larrondo L.F."/>
            <person name="Lindquist E."/>
            <person name="Ling A."/>
            <person name="Lombard V."/>
            <person name="Lucas S."/>
            <person name="Lundell T."/>
            <person name="Martin R."/>
            <person name="McLaughlin D.J."/>
            <person name="Morgenstern I."/>
            <person name="Morin E."/>
            <person name="Murat C."/>
            <person name="Nagy L.G."/>
            <person name="Nolan M."/>
            <person name="Ohm R.A."/>
            <person name="Patyshakuliyeva A."/>
            <person name="Rokas A."/>
            <person name="Ruiz-Duenas F.J."/>
            <person name="Sabat G."/>
            <person name="Salamov A."/>
            <person name="Samejima M."/>
            <person name="Schmutz J."/>
            <person name="Slot J.C."/>
            <person name="St John F."/>
            <person name="Stenlid J."/>
            <person name="Sun H."/>
            <person name="Sun S."/>
            <person name="Syed K."/>
            <person name="Tsang A."/>
            <person name="Wiebenga A."/>
            <person name="Young D."/>
            <person name="Pisabarro A."/>
            <person name="Eastwood D.C."/>
            <person name="Martin F."/>
            <person name="Cullen D."/>
            <person name="Grigoriev I.V."/>
            <person name="Hibbett D.S."/>
        </authorList>
    </citation>
    <scope>NUCLEOTIDE SEQUENCE [LARGE SCALE GENOMIC DNA]</scope>
    <source>
        <strain evidence="2 3">MD-104</strain>
    </source>
</reference>
<dbReference type="EMBL" id="KB467854">
    <property type="protein sequence ID" value="PCH35546.1"/>
    <property type="molecule type" value="Genomic_DNA"/>
</dbReference>
<keyword evidence="1" id="KW-1133">Transmembrane helix</keyword>